<dbReference type="AlphaFoldDB" id="M0QCF7"/>
<accession>M0QCF7</accession>
<evidence type="ECO:0000313" key="1">
    <source>
        <dbReference type="EMBL" id="GAC66298.1"/>
    </source>
</evidence>
<keyword evidence="2" id="KW-1185">Reference proteome</keyword>
<evidence type="ECO:0008006" key="3">
    <source>
        <dbReference type="Google" id="ProtNLM"/>
    </source>
</evidence>
<dbReference type="Proteomes" id="UP000011666">
    <property type="component" value="Unassembled WGS sequence"/>
</dbReference>
<dbReference type="STRING" id="1223545.GS4_02_00080"/>
<protein>
    <recommendedName>
        <fullName evidence="3">VWA domain-containing protein</fullName>
    </recommendedName>
</protein>
<dbReference type="SUPFAM" id="SSF53300">
    <property type="entry name" value="vWA-like"/>
    <property type="match status" value="1"/>
</dbReference>
<dbReference type="RefSeq" id="WP_007616391.1">
    <property type="nucleotide sequence ID" value="NZ_BANX01000002.1"/>
</dbReference>
<dbReference type="InterPro" id="IPR008912">
    <property type="entry name" value="Uncharacterised_CoxE"/>
</dbReference>
<dbReference type="InterPro" id="IPR036465">
    <property type="entry name" value="vWFA_dom_sf"/>
</dbReference>
<dbReference type="Pfam" id="PF05762">
    <property type="entry name" value="VWA_CoxE"/>
    <property type="match status" value="1"/>
</dbReference>
<name>M0QCF7_9ACTN</name>
<evidence type="ECO:0000313" key="2">
    <source>
        <dbReference type="Proteomes" id="UP000011666"/>
    </source>
</evidence>
<gene>
    <name evidence="1" type="ORF">GS4_02_00080</name>
</gene>
<dbReference type="EMBL" id="BANX01000002">
    <property type="protein sequence ID" value="GAC66298.1"/>
    <property type="molecule type" value="Genomic_DNA"/>
</dbReference>
<proteinExistence type="predicted"/>
<dbReference type="PIRSF" id="PIRSF010256">
    <property type="entry name" value="CoxE_vWa"/>
    <property type="match status" value="1"/>
</dbReference>
<dbReference type="PANTHER" id="PTHR39338:SF5">
    <property type="entry name" value="BLR6139 PROTEIN"/>
    <property type="match status" value="1"/>
</dbReference>
<dbReference type="OrthoDB" id="5174525at2"/>
<reference evidence="1 2" key="1">
    <citation type="submission" date="2013-01" db="EMBL/GenBank/DDBJ databases">
        <title>Whole genome shotgun sequence of Gordonia soli NBRC 108243.</title>
        <authorList>
            <person name="Isaki-Nakamura S."/>
            <person name="Hosoyama A."/>
            <person name="Tsuchikane K."/>
            <person name="Ando Y."/>
            <person name="Baba S."/>
            <person name="Ohji S."/>
            <person name="Hamada M."/>
            <person name="Tamura T."/>
            <person name="Yamazoe A."/>
            <person name="Yamazaki S."/>
            <person name="Fujita N."/>
        </authorList>
    </citation>
    <scope>NUCLEOTIDE SEQUENCE [LARGE SCALE GENOMIC DNA]</scope>
    <source>
        <strain evidence="1 2">NBRC 108243</strain>
    </source>
</reference>
<dbReference type="InterPro" id="IPR011195">
    <property type="entry name" value="UCP010256"/>
</dbReference>
<organism evidence="1 2">
    <name type="scientific">Gordonia soli NBRC 108243</name>
    <dbReference type="NCBI Taxonomy" id="1223545"/>
    <lineage>
        <taxon>Bacteria</taxon>
        <taxon>Bacillati</taxon>
        <taxon>Actinomycetota</taxon>
        <taxon>Actinomycetes</taxon>
        <taxon>Mycobacteriales</taxon>
        <taxon>Gordoniaceae</taxon>
        <taxon>Gordonia</taxon>
    </lineage>
</organism>
<comment type="caution">
    <text evidence="1">The sequence shown here is derived from an EMBL/GenBank/DDBJ whole genome shotgun (WGS) entry which is preliminary data.</text>
</comment>
<dbReference type="PANTHER" id="PTHR39338">
    <property type="entry name" value="BLL5662 PROTEIN-RELATED"/>
    <property type="match status" value="1"/>
</dbReference>
<dbReference type="eggNOG" id="COG3552">
    <property type="taxonomic scope" value="Bacteria"/>
</dbReference>
<sequence>MTAHPPSPPDQDADVPLVGHLTGFVDDLRTRGIVVGPSELIDAARAMEVLDLLDRGSLREGLATTLIDDQTHRRVFDRVFDLWFPLGTGKRTVDTALPRTDAGAIDVEAVRDLAAELLADDSAGQDGRLSQFVAMVVDELGRYESTRGEAFSAYQAMSSVNPQTLIARIAAAMAGGGDDELGNRPGTEPVYRSAARARAADLRAAIETETQRRMAARSGRERVAEYAVPDLPENMNFLSAGASQMAEIRRTVEPLARLLAAKLETRRRRAHHGAVDVRSTLRASMSTGGVPIDLKLRKPRPGRPELIVICDVSGSVAGFSQFTLRLVSALRQQFSSVRVFAFVDTVDEVTEFFERGSDDEDFGASMHRMISTARISTRDGHSDYGNMLRGFVDEYLDSVTHRGALLILGDGRSNYHDPRLDALRVLVERARHAYWLNPEARRNWGVGDSVATEYAEVIEMFECRNATQLGRAIADLLPV</sequence>